<feature type="transmembrane region" description="Helical" evidence="1">
    <location>
        <begin position="127"/>
        <end position="150"/>
    </location>
</feature>
<reference evidence="2 3" key="1">
    <citation type="submission" date="2023-04" db="EMBL/GenBank/DDBJ databases">
        <title>Fusibacter bizertensis strain WBS, isolated from littoral bottom sediments of the Arctic seas - biochemical and genomic analysis.</title>
        <authorList>
            <person name="Brioukhanov A.L."/>
        </authorList>
    </citation>
    <scope>NUCLEOTIDE SEQUENCE [LARGE SCALE GENOMIC DNA]</scope>
    <source>
        <strain evidence="2 3">WBS</strain>
    </source>
</reference>
<feature type="transmembrane region" description="Helical" evidence="1">
    <location>
        <begin position="21"/>
        <end position="45"/>
    </location>
</feature>
<protein>
    <recommendedName>
        <fullName evidence="4">ECF transporter S component</fullName>
    </recommendedName>
</protein>
<organism evidence="2 3">
    <name type="scientific">Fusibacter bizertensis</name>
    <dbReference type="NCBI Taxonomy" id="1488331"/>
    <lineage>
        <taxon>Bacteria</taxon>
        <taxon>Bacillati</taxon>
        <taxon>Bacillota</taxon>
        <taxon>Clostridia</taxon>
        <taxon>Eubacteriales</taxon>
        <taxon>Eubacteriales Family XII. Incertae Sedis</taxon>
        <taxon>Fusibacter</taxon>
    </lineage>
</organism>
<dbReference type="EMBL" id="JARYZI010000015">
    <property type="protein sequence ID" value="MDH8679676.1"/>
    <property type="molecule type" value="Genomic_DNA"/>
</dbReference>
<dbReference type="Gene3D" id="1.10.1760.20">
    <property type="match status" value="1"/>
</dbReference>
<sequence>MKAKDITLIAILSASLTAGKFVLSAVPNVEIITFLFIIYTVIFGLKRSILTSVVFTTTEILIYGFGTWLLGYYILWPILILITHVLKRTINSEYGFAIVAAIFGFLFGLFFALFESLFYGIGYAIPYWIRGIPFDIIHGVSNFIIVLVLYKPLTQTIQLAKKKMHIM</sequence>
<accession>A0ABT6NGZ0</accession>
<keyword evidence="1" id="KW-0812">Transmembrane</keyword>
<feature type="transmembrane region" description="Helical" evidence="1">
    <location>
        <begin position="94"/>
        <end position="121"/>
    </location>
</feature>
<feature type="transmembrane region" description="Helical" evidence="1">
    <location>
        <begin position="60"/>
        <end position="82"/>
    </location>
</feature>
<gene>
    <name evidence="2" type="ORF">QE109_16075</name>
</gene>
<evidence type="ECO:0000313" key="2">
    <source>
        <dbReference type="EMBL" id="MDH8679676.1"/>
    </source>
</evidence>
<comment type="caution">
    <text evidence="2">The sequence shown here is derived from an EMBL/GenBank/DDBJ whole genome shotgun (WGS) entry which is preliminary data.</text>
</comment>
<evidence type="ECO:0000256" key="1">
    <source>
        <dbReference type="SAM" id="Phobius"/>
    </source>
</evidence>
<name>A0ABT6NGZ0_9FIRM</name>
<proteinExistence type="predicted"/>
<dbReference type="Proteomes" id="UP001158045">
    <property type="component" value="Unassembled WGS sequence"/>
</dbReference>
<evidence type="ECO:0008006" key="4">
    <source>
        <dbReference type="Google" id="ProtNLM"/>
    </source>
</evidence>
<keyword evidence="1" id="KW-0472">Membrane</keyword>
<evidence type="ECO:0000313" key="3">
    <source>
        <dbReference type="Proteomes" id="UP001158045"/>
    </source>
</evidence>
<dbReference type="RefSeq" id="WP_281095572.1">
    <property type="nucleotide sequence ID" value="NZ_JARYZI010000015.1"/>
</dbReference>
<keyword evidence="1" id="KW-1133">Transmembrane helix</keyword>
<keyword evidence="3" id="KW-1185">Reference proteome</keyword>